<evidence type="ECO:0000256" key="12">
    <source>
        <dbReference type="ARBA" id="ARBA00034000"/>
    </source>
</evidence>
<dbReference type="PRINTS" id="PR00725">
    <property type="entry name" value="DADACBPTASE1"/>
</dbReference>
<dbReference type="SUPFAM" id="SSF56601">
    <property type="entry name" value="beta-lactamase/transpeptidase-like"/>
    <property type="match status" value="1"/>
</dbReference>
<dbReference type="PANTHER" id="PTHR21581">
    <property type="entry name" value="D-ALANYL-D-ALANINE CARBOXYPEPTIDASE"/>
    <property type="match status" value="1"/>
</dbReference>
<dbReference type="InterPro" id="IPR018044">
    <property type="entry name" value="Peptidase_S11"/>
</dbReference>
<dbReference type="InterPro" id="IPR012907">
    <property type="entry name" value="Peptidase_S11_C"/>
</dbReference>
<feature type="signal peptide" evidence="16">
    <location>
        <begin position="1"/>
        <end position="20"/>
    </location>
</feature>
<evidence type="ECO:0000256" key="15">
    <source>
        <dbReference type="RuleBase" id="RU004016"/>
    </source>
</evidence>
<feature type="domain" description="Peptidase S11 D-Ala-D-Ala carboxypeptidase A C-terminal" evidence="18">
    <location>
        <begin position="296"/>
        <end position="370"/>
    </location>
</feature>
<proteinExistence type="inferred from homology"/>
<comment type="pathway">
    <text evidence="2">Cell wall biogenesis; peptidoglycan biosynthesis.</text>
</comment>
<accession>A0A3E2TSJ7</accession>
<reference evidence="19 20" key="1">
    <citation type="submission" date="2018-08" db="EMBL/GenBank/DDBJ databases">
        <title>A genome reference for cultivated species of the human gut microbiota.</title>
        <authorList>
            <person name="Zou Y."/>
            <person name="Xue W."/>
            <person name="Luo G."/>
        </authorList>
    </citation>
    <scope>NUCLEOTIDE SEQUENCE [LARGE SCALE GENOMIC DNA]</scope>
    <source>
        <strain evidence="19 20">AF45-17</strain>
    </source>
</reference>
<dbReference type="InterPro" id="IPR015956">
    <property type="entry name" value="Peniciliin-bd_prot_C_sf"/>
</dbReference>
<feature type="active site" description="Acyl-ester intermediate" evidence="13">
    <location>
        <position position="63"/>
    </location>
</feature>
<comment type="caution">
    <text evidence="19">The sequence shown here is derived from an EMBL/GenBank/DDBJ whole genome shotgun (WGS) entry which is preliminary data.</text>
</comment>
<keyword evidence="5 19" id="KW-0121">Carboxypeptidase</keyword>
<dbReference type="GO" id="GO:0009252">
    <property type="term" value="P:peptidoglycan biosynthetic process"/>
    <property type="evidence" value="ECO:0007669"/>
    <property type="project" value="UniProtKB-UniPathway"/>
</dbReference>
<gene>
    <name evidence="19" type="ORF">DW070_01895</name>
</gene>
<evidence type="ECO:0000313" key="19">
    <source>
        <dbReference type="EMBL" id="RGB81939.1"/>
    </source>
</evidence>
<evidence type="ECO:0000256" key="4">
    <source>
        <dbReference type="ARBA" id="ARBA00012448"/>
    </source>
</evidence>
<evidence type="ECO:0000259" key="17">
    <source>
        <dbReference type="Pfam" id="PF00768"/>
    </source>
</evidence>
<dbReference type="GO" id="GO:0008360">
    <property type="term" value="P:regulation of cell shape"/>
    <property type="evidence" value="ECO:0007669"/>
    <property type="project" value="UniProtKB-KW"/>
</dbReference>
<evidence type="ECO:0000256" key="9">
    <source>
        <dbReference type="ARBA" id="ARBA00022960"/>
    </source>
</evidence>
<name>A0A3E2TSJ7_9FIRM</name>
<sequence>MVALGIFCTLFILIQNPAAAAETGQQEEKEKLSLNARAAVLMDADSGRILYGKNETMAFPMASTTKIMTLIVALEHNEPDQIVMASAGASAMPEVRLGVHEGERYRMEDLYYAMMLESFNDAAMMIAEGTVGSVENFAELMNEKAISLGCTQTYFITPNGLDAADEKGVHSSTAEDMAKIMRYAINNEDFLKITQTADYSFTDCDRKRSFEVHNKNVLLTMMDGVLSGKTGYTADAGYCYVCAVKKDDRTFIAALLGSGWPPHKGYKWSDVQTLLDYGDKNYRYQTIDISKGVPDRQVHVMNGEQDFATVRAKQTNYRFLLSSKDKVHVESVLPGQLEAPVEAGQSVGSIRIFVNGDLTAENDYVTINKIDARYTWMERLLRK</sequence>
<keyword evidence="8" id="KW-0378">Hydrolase</keyword>
<keyword evidence="9" id="KW-0133">Cell shape</keyword>
<comment type="similarity">
    <text evidence="3 15">Belongs to the peptidase S11 family.</text>
</comment>
<dbReference type="SUPFAM" id="SSF69189">
    <property type="entry name" value="Penicillin-binding protein associated domain"/>
    <property type="match status" value="1"/>
</dbReference>
<feature type="active site" description="Proton acceptor" evidence="13">
    <location>
        <position position="66"/>
    </location>
</feature>
<dbReference type="Proteomes" id="UP000260773">
    <property type="component" value="Unassembled WGS sequence"/>
</dbReference>
<feature type="binding site" evidence="14">
    <location>
        <position position="229"/>
    </location>
    <ligand>
        <name>substrate</name>
    </ligand>
</feature>
<dbReference type="Gene3D" id="3.40.710.10">
    <property type="entry name" value="DD-peptidase/beta-lactamase superfamily"/>
    <property type="match status" value="1"/>
</dbReference>
<evidence type="ECO:0000313" key="20">
    <source>
        <dbReference type="Proteomes" id="UP000260773"/>
    </source>
</evidence>
<evidence type="ECO:0000256" key="13">
    <source>
        <dbReference type="PIRSR" id="PIRSR618044-1"/>
    </source>
</evidence>
<dbReference type="GO" id="GO:0006508">
    <property type="term" value="P:proteolysis"/>
    <property type="evidence" value="ECO:0007669"/>
    <property type="project" value="UniProtKB-KW"/>
</dbReference>
<feature type="domain" description="Peptidase S11 D-alanyl-D-alanine carboxypeptidase A N-terminal" evidence="17">
    <location>
        <begin position="29"/>
        <end position="257"/>
    </location>
</feature>
<dbReference type="InterPro" id="IPR037167">
    <property type="entry name" value="Peptidase_S11_C_sf"/>
</dbReference>
<evidence type="ECO:0000256" key="1">
    <source>
        <dbReference type="ARBA" id="ARBA00003217"/>
    </source>
</evidence>
<keyword evidence="11" id="KW-0961">Cell wall biogenesis/degradation</keyword>
<comment type="function">
    <text evidence="1">Removes C-terminal D-alanyl residues from sugar-peptide cell wall precursors.</text>
</comment>
<evidence type="ECO:0000256" key="3">
    <source>
        <dbReference type="ARBA" id="ARBA00007164"/>
    </source>
</evidence>
<evidence type="ECO:0000256" key="10">
    <source>
        <dbReference type="ARBA" id="ARBA00022984"/>
    </source>
</evidence>
<dbReference type="Pfam" id="PF07943">
    <property type="entry name" value="PBP5_C"/>
    <property type="match status" value="1"/>
</dbReference>
<dbReference type="EC" id="3.4.16.4" evidence="4"/>
<evidence type="ECO:0000256" key="14">
    <source>
        <dbReference type="PIRSR" id="PIRSR618044-2"/>
    </source>
</evidence>
<keyword evidence="10" id="KW-0573">Peptidoglycan synthesis</keyword>
<evidence type="ECO:0000256" key="5">
    <source>
        <dbReference type="ARBA" id="ARBA00022645"/>
    </source>
</evidence>
<dbReference type="UniPathway" id="UPA00219"/>
<keyword evidence="7 16" id="KW-0732">Signal</keyword>
<dbReference type="Pfam" id="PF00768">
    <property type="entry name" value="Peptidase_S11"/>
    <property type="match status" value="1"/>
</dbReference>
<evidence type="ECO:0000259" key="18">
    <source>
        <dbReference type="Pfam" id="PF07943"/>
    </source>
</evidence>
<organism evidence="19 20">
    <name type="scientific">Coprococcus catus</name>
    <dbReference type="NCBI Taxonomy" id="116085"/>
    <lineage>
        <taxon>Bacteria</taxon>
        <taxon>Bacillati</taxon>
        <taxon>Bacillota</taxon>
        <taxon>Clostridia</taxon>
        <taxon>Lachnospirales</taxon>
        <taxon>Lachnospiraceae</taxon>
        <taxon>Coprococcus</taxon>
    </lineage>
</organism>
<keyword evidence="6" id="KW-0645">Protease</keyword>
<dbReference type="PANTHER" id="PTHR21581:SF33">
    <property type="entry name" value="D-ALANYL-D-ALANINE CARBOXYPEPTIDASE DACB"/>
    <property type="match status" value="1"/>
</dbReference>
<dbReference type="InterPro" id="IPR012338">
    <property type="entry name" value="Beta-lactam/transpept-like"/>
</dbReference>
<comment type="catalytic activity">
    <reaction evidence="12">
        <text>Preferential cleavage: (Ac)2-L-Lys-D-Ala-|-D-Ala. Also transpeptidation of peptidyl-alanyl moieties that are N-acyl substituents of D-alanine.</text>
        <dbReference type="EC" id="3.4.16.4"/>
    </reaction>
</comment>
<protein>
    <recommendedName>
        <fullName evidence="4">serine-type D-Ala-D-Ala carboxypeptidase</fullName>
        <ecNumber evidence="4">3.4.16.4</ecNumber>
    </recommendedName>
</protein>
<dbReference type="InterPro" id="IPR001967">
    <property type="entry name" value="Peptidase_S11_N"/>
</dbReference>
<feature type="chain" id="PRO_5017568904" description="serine-type D-Ala-D-Ala carboxypeptidase" evidence="16">
    <location>
        <begin position="21"/>
        <end position="383"/>
    </location>
</feature>
<dbReference type="EMBL" id="QVEP01000003">
    <property type="protein sequence ID" value="RGB81939.1"/>
    <property type="molecule type" value="Genomic_DNA"/>
</dbReference>
<evidence type="ECO:0000256" key="11">
    <source>
        <dbReference type="ARBA" id="ARBA00023316"/>
    </source>
</evidence>
<evidence type="ECO:0000256" key="2">
    <source>
        <dbReference type="ARBA" id="ARBA00004752"/>
    </source>
</evidence>
<evidence type="ECO:0000256" key="8">
    <source>
        <dbReference type="ARBA" id="ARBA00022801"/>
    </source>
</evidence>
<evidence type="ECO:0000256" key="7">
    <source>
        <dbReference type="ARBA" id="ARBA00022729"/>
    </source>
</evidence>
<evidence type="ECO:0000256" key="6">
    <source>
        <dbReference type="ARBA" id="ARBA00022670"/>
    </source>
</evidence>
<feature type="active site" evidence="13">
    <location>
        <position position="118"/>
    </location>
</feature>
<evidence type="ECO:0000256" key="16">
    <source>
        <dbReference type="SAM" id="SignalP"/>
    </source>
</evidence>
<dbReference type="GO" id="GO:0071555">
    <property type="term" value="P:cell wall organization"/>
    <property type="evidence" value="ECO:0007669"/>
    <property type="project" value="UniProtKB-KW"/>
</dbReference>
<dbReference type="GO" id="GO:0009002">
    <property type="term" value="F:serine-type D-Ala-D-Ala carboxypeptidase activity"/>
    <property type="evidence" value="ECO:0007669"/>
    <property type="project" value="UniProtKB-EC"/>
</dbReference>
<dbReference type="Gene3D" id="2.60.410.10">
    <property type="entry name" value="D-Ala-D-Ala carboxypeptidase, C-terminal domain"/>
    <property type="match status" value="1"/>
</dbReference>
<dbReference type="AlphaFoldDB" id="A0A3E2TSJ7"/>